<feature type="transmembrane region" description="Helical" evidence="2">
    <location>
        <begin position="126"/>
        <end position="148"/>
    </location>
</feature>
<feature type="transmembrane region" description="Helical" evidence="2">
    <location>
        <begin position="41"/>
        <end position="59"/>
    </location>
</feature>
<feature type="region of interest" description="Disordered" evidence="1">
    <location>
        <begin position="216"/>
        <end position="248"/>
    </location>
</feature>
<evidence type="ECO:0000313" key="4">
    <source>
        <dbReference type="EMBL" id="KZW03778.1"/>
    </source>
</evidence>
<feature type="domain" description="HPP transmembrane region" evidence="3">
    <location>
        <begin position="41"/>
        <end position="198"/>
    </location>
</feature>
<dbReference type="OrthoDB" id="2016548at2759"/>
<feature type="transmembrane region" description="Helical" evidence="2">
    <location>
        <begin position="101"/>
        <end position="119"/>
    </location>
</feature>
<dbReference type="AlphaFoldDB" id="A0A165QLB2"/>
<dbReference type="Proteomes" id="UP000077266">
    <property type="component" value="Unassembled WGS sequence"/>
</dbReference>
<dbReference type="PANTHER" id="PTHR33741:SF5">
    <property type="entry name" value="TRANSMEMBRANE PROTEIN DDB_G0269096-RELATED"/>
    <property type="match status" value="1"/>
</dbReference>
<dbReference type="PANTHER" id="PTHR33741">
    <property type="entry name" value="TRANSMEMBRANE PROTEIN DDB_G0269096-RELATED"/>
    <property type="match status" value="1"/>
</dbReference>
<dbReference type="InterPro" id="IPR007065">
    <property type="entry name" value="HPP"/>
</dbReference>
<dbReference type="STRING" id="1314781.A0A165QLB2"/>
<dbReference type="InterPro" id="IPR058581">
    <property type="entry name" value="TM_HPP"/>
</dbReference>
<evidence type="ECO:0000256" key="2">
    <source>
        <dbReference type="SAM" id="Phobius"/>
    </source>
</evidence>
<keyword evidence="2" id="KW-0812">Transmembrane</keyword>
<reference evidence="4 5" key="1">
    <citation type="journal article" date="2016" name="Mol. Biol. Evol.">
        <title>Comparative Genomics of Early-Diverging Mushroom-Forming Fungi Provides Insights into the Origins of Lignocellulose Decay Capabilities.</title>
        <authorList>
            <person name="Nagy L.G."/>
            <person name="Riley R."/>
            <person name="Tritt A."/>
            <person name="Adam C."/>
            <person name="Daum C."/>
            <person name="Floudas D."/>
            <person name="Sun H."/>
            <person name="Yadav J.S."/>
            <person name="Pangilinan J."/>
            <person name="Larsson K.H."/>
            <person name="Matsuura K."/>
            <person name="Barry K."/>
            <person name="Labutti K."/>
            <person name="Kuo R."/>
            <person name="Ohm R.A."/>
            <person name="Bhattacharya S.S."/>
            <person name="Shirouzu T."/>
            <person name="Yoshinaga Y."/>
            <person name="Martin F.M."/>
            <person name="Grigoriev I.V."/>
            <person name="Hibbett D.S."/>
        </authorList>
    </citation>
    <scope>NUCLEOTIDE SEQUENCE [LARGE SCALE GENOMIC DNA]</scope>
    <source>
        <strain evidence="4 5">HHB12029</strain>
    </source>
</reference>
<sequence>MSVVQGMTARPSLSLSRIPGWISRWVGYRSRTPTKLPVCVIWLWSFVGAFGAMAILQAVFTHADTFKARNVPPIVGSFAASAVLCYGAIEAPFSQPRSLVGGHTISAVIGVCIYKLFALSSHLDDIRWVAASLACALALVAMAATATTHPPAGATALLACTEEGVIGIGWYYIPVVILSSVLVLCVALFVNNIQRRYPVFWLSPAVAIPAPVEKELSAPGPDVDPNVREAGNTETTHPKTSHPADQLV</sequence>
<protein>
    <recommendedName>
        <fullName evidence="3">HPP transmembrane region domain-containing protein</fullName>
    </recommendedName>
</protein>
<dbReference type="EMBL" id="KV425882">
    <property type="protein sequence ID" value="KZW03778.1"/>
    <property type="molecule type" value="Genomic_DNA"/>
</dbReference>
<keyword evidence="2" id="KW-1133">Transmembrane helix</keyword>
<dbReference type="InParanoid" id="A0A165QLB2"/>
<organism evidence="4 5">
    <name type="scientific">Exidia glandulosa HHB12029</name>
    <dbReference type="NCBI Taxonomy" id="1314781"/>
    <lineage>
        <taxon>Eukaryota</taxon>
        <taxon>Fungi</taxon>
        <taxon>Dikarya</taxon>
        <taxon>Basidiomycota</taxon>
        <taxon>Agaricomycotina</taxon>
        <taxon>Agaricomycetes</taxon>
        <taxon>Auriculariales</taxon>
        <taxon>Exidiaceae</taxon>
        <taxon>Exidia</taxon>
    </lineage>
</organism>
<feature type="transmembrane region" description="Helical" evidence="2">
    <location>
        <begin position="168"/>
        <end position="190"/>
    </location>
</feature>
<keyword evidence="2" id="KW-0472">Membrane</keyword>
<accession>A0A165QLB2</accession>
<dbReference type="Pfam" id="PF04982">
    <property type="entry name" value="TM_HPP"/>
    <property type="match status" value="1"/>
</dbReference>
<keyword evidence="5" id="KW-1185">Reference proteome</keyword>
<evidence type="ECO:0000259" key="3">
    <source>
        <dbReference type="Pfam" id="PF04982"/>
    </source>
</evidence>
<evidence type="ECO:0000256" key="1">
    <source>
        <dbReference type="SAM" id="MobiDB-lite"/>
    </source>
</evidence>
<proteinExistence type="predicted"/>
<evidence type="ECO:0000313" key="5">
    <source>
        <dbReference type="Proteomes" id="UP000077266"/>
    </source>
</evidence>
<gene>
    <name evidence="4" type="ORF">EXIGLDRAFT_737654</name>
</gene>
<name>A0A165QLB2_EXIGL</name>